<dbReference type="CDD" id="cd06547">
    <property type="entry name" value="GH85_ENGase"/>
    <property type="match status" value="1"/>
</dbReference>
<feature type="domain" description="Ubiquitin-protein ligase E3A N-terminal zinc-binding" evidence="11">
    <location>
        <begin position="4"/>
        <end position="57"/>
    </location>
</feature>
<evidence type="ECO:0000256" key="4">
    <source>
        <dbReference type="ARBA" id="ARBA00022490"/>
    </source>
</evidence>
<dbReference type="AlphaFoldDB" id="A0AA35TNN2"/>
<keyword evidence="6" id="KW-0326">Glycosidase</keyword>
<comment type="caution">
    <text evidence="12">The sequence shown here is derived from an EMBL/GenBank/DDBJ whole genome shotgun (WGS) entry which is preliminary data.</text>
</comment>
<comment type="subcellular location">
    <subcellularLocation>
        <location evidence="1">Cytoplasm</location>
        <location evidence="1">Cytosol</location>
    </subcellularLocation>
</comment>
<gene>
    <name evidence="12" type="ORF">GBAR_LOCUS28236</name>
</gene>
<dbReference type="Proteomes" id="UP001174909">
    <property type="component" value="Unassembled WGS sequence"/>
</dbReference>
<dbReference type="GO" id="GO:0005829">
    <property type="term" value="C:cytosol"/>
    <property type="evidence" value="ECO:0007669"/>
    <property type="project" value="UniProtKB-SubCell"/>
</dbReference>
<dbReference type="InterPro" id="IPR032979">
    <property type="entry name" value="ENGase"/>
</dbReference>
<dbReference type="PANTHER" id="PTHR13246:SF1">
    <property type="entry name" value="CYTOSOLIC ENDO-BETA-N-ACETYLGLUCOSAMINIDASE"/>
    <property type="match status" value="1"/>
</dbReference>
<dbReference type="Pfam" id="PF03644">
    <property type="entry name" value="Glyco_hydro_85"/>
    <property type="match status" value="1"/>
</dbReference>
<dbReference type="Gene3D" id="2.60.120.260">
    <property type="entry name" value="Galactose-binding domain-like"/>
    <property type="match status" value="1"/>
</dbReference>
<evidence type="ECO:0000256" key="9">
    <source>
        <dbReference type="ARBA" id="ARBA00072457"/>
    </source>
</evidence>
<evidence type="ECO:0000313" key="12">
    <source>
        <dbReference type="EMBL" id="CAI8051583.1"/>
    </source>
</evidence>
<dbReference type="EC" id="3.2.1.96" evidence="3"/>
<dbReference type="Gene3D" id="3.20.20.80">
    <property type="entry name" value="Glycosidases"/>
    <property type="match status" value="1"/>
</dbReference>
<comment type="catalytic activity">
    <reaction evidence="7">
        <text>an N(4)-(oligosaccharide-(1-&gt;3)-[oligosaccharide-(1-&gt;6)]-beta-D-Man-(1-&gt;4)-beta-D-GlcNAc-(1-&gt;4)-alpha-D-GlcNAc)-L-asparaginyl-[protein] + H2O = an oligosaccharide-(1-&gt;3)-[oligosaccharide-(1-&gt;6)]-beta-D-Man-(1-&gt;4)-D-GlcNAc + N(4)-(N-acetyl-beta-D-glucosaminyl)-L-asparaginyl-[protein]</text>
        <dbReference type="Rhea" id="RHEA:73067"/>
        <dbReference type="Rhea" id="RHEA-COMP:12603"/>
        <dbReference type="Rhea" id="RHEA-COMP:18176"/>
        <dbReference type="ChEBI" id="CHEBI:15377"/>
        <dbReference type="ChEBI" id="CHEBI:132248"/>
        <dbReference type="ChEBI" id="CHEBI:192714"/>
        <dbReference type="ChEBI" id="CHEBI:192715"/>
        <dbReference type="EC" id="3.2.1.96"/>
    </reaction>
</comment>
<evidence type="ECO:0000259" key="10">
    <source>
        <dbReference type="Pfam" id="PF03644"/>
    </source>
</evidence>
<dbReference type="EMBL" id="CASHTH010003951">
    <property type="protein sequence ID" value="CAI8051583.1"/>
    <property type="molecule type" value="Genomic_DNA"/>
</dbReference>
<evidence type="ECO:0000256" key="1">
    <source>
        <dbReference type="ARBA" id="ARBA00004514"/>
    </source>
</evidence>
<accession>A0AA35TNN2</accession>
<evidence type="ECO:0000256" key="2">
    <source>
        <dbReference type="ARBA" id="ARBA00007849"/>
    </source>
</evidence>
<evidence type="ECO:0000313" key="13">
    <source>
        <dbReference type="Proteomes" id="UP001174909"/>
    </source>
</evidence>
<dbReference type="InterPro" id="IPR005201">
    <property type="entry name" value="TIM_ENGase"/>
</dbReference>
<protein>
    <recommendedName>
        <fullName evidence="9">Cytosolic endo-beta-N-acetylglucosaminidase</fullName>
        <ecNumber evidence="3">3.2.1.96</ecNumber>
    </recommendedName>
</protein>
<keyword evidence="5" id="KW-0378">Hydrolase</keyword>
<keyword evidence="4" id="KW-0963">Cytoplasm</keyword>
<dbReference type="GO" id="GO:0033925">
    <property type="term" value="F:mannosyl-glycoprotein endo-beta-N-acetylglucosaminidase activity"/>
    <property type="evidence" value="ECO:0007669"/>
    <property type="project" value="UniProtKB-EC"/>
</dbReference>
<evidence type="ECO:0000256" key="6">
    <source>
        <dbReference type="ARBA" id="ARBA00023295"/>
    </source>
</evidence>
<dbReference type="Gene3D" id="6.10.130.10">
    <property type="entry name" value="Ubiquitin-protein ligase E3A, N-terminal zinc-binding domain (AZUL)"/>
    <property type="match status" value="1"/>
</dbReference>
<dbReference type="PANTHER" id="PTHR13246">
    <property type="entry name" value="ENDO BETA N-ACETYLGLUCOSAMINIDASE"/>
    <property type="match status" value="1"/>
</dbReference>
<dbReference type="InterPro" id="IPR042556">
    <property type="entry name" value="AZUL_sf"/>
</dbReference>
<evidence type="ECO:0000256" key="5">
    <source>
        <dbReference type="ARBA" id="ARBA00022801"/>
    </source>
</evidence>
<evidence type="ECO:0000256" key="8">
    <source>
        <dbReference type="ARBA" id="ARBA00054935"/>
    </source>
</evidence>
<dbReference type="FunFam" id="3.20.20.80:FF:000043">
    <property type="entry name" value="cytosolic endo-beta-N-acetylglucosaminidase"/>
    <property type="match status" value="1"/>
</dbReference>
<comment type="similarity">
    <text evidence="2">Belongs to the glycosyl hydrolase 85 family.</text>
</comment>
<proteinExistence type="inferred from homology"/>
<reference evidence="12" key="1">
    <citation type="submission" date="2023-03" db="EMBL/GenBank/DDBJ databases">
        <authorList>
            <person name="Steffen K."/>
            <person name="Cardenas P."/>
        </authorList>
    </citation>
    <scope>NUCLEOTIDE SEQUENCE</scope>
</reference>
<organism evidence="12 13">
    <name type="scientific">Geodia barretti</name>
    <name type="common">Barrett's horny sponge</name>
    <dbReference type="NCBI Taxonomy" id="519541"/>
    <lineage>
        <taxon>Eukaryota</taxon>
        <taxon>Metazoa</taxon>
        <taxon>Porifera</taxon>
        <taxon>Demospongiae</taxon>
        <taxon>Heteroscleromorpha</taxon>
        <taxon>Tetractinellida</taxon>
        <taxon>Astrophorina</taxon>
        <taxon>Geodiidae</taxon>
        <taxon>Geodia</taxon>
    </lineage>
</organism>
<dbReference type="Pfam" id="PF16558">
    <property type="entry name" value="AZUL"/>
    <property type="match status" value="1"/>
</dbReference>
<name>A0AA35TNN2_GEOBA</name>
<dbReference type="InterPro" id="IPR032353">
    <property type="entry name" value="AZUL"/>
</dbReference>
<sequence length="704" mass="78793">ESVQKLITLYFEQLTRGCGHENCTNYDCANGKSKRMEPSQAAAIALLLAAKGTSKLCKRSALPESQLKTDGSITNFWTKWSSLLQRSVCKNTVNTSLSAKHTSDQLTRYDSDGRPEACPFSNLDDALHWIPGRDDLCVPSIPLTASVKPARDPSSPKLLICHDMMGGYQKDRFVQGHSLFEDYYFYHWALIEGFIYFSHQFLSIPPPGWINAAHRNGKVALGTMITEWKDGATLCAELLSSKESVVQLAQQMVTMALYYHFDGWLVNIENHINSALMDNLFTFLSLLTTGMHNALPWSKVIWYDSVTVDGNLKWQNALNKMNQPFFELCDGIFLNYLWKVPLLYATATFAGHRRGDVYVGIDVFGRKCYGDGGYNTNKALAVIKQASLSAAVFAPGWVYETQPKTQFFHNQDKFWLLLEPYCPVGEPHALPMVSSFSRGCGEMMFVDGVLVHLGHWSNLSAQDLQPSFFSTMLRNDVKCGVHLESCSVDNSVAYYGGSSLRISGKLMTLKSNLPASLRLFRTEIDSTPLLVSYSVLKDDYHSSVSHFLQLQCTGNVLLLDPYDHCTGEGEVYGLPVSGELPLPDGWPTLSLCRLGAIPSPHSNLLHKTFTGNEHPSEKWNTEYFIISKAYLKGALTTIGLAVMPSLKYNVHQSHDFKLNLGELKVSLLSCKCCHISYIKMKDNKQTNEKALSANPRRTAHVRYR</sequence>
<feature type="non-terminal residue" evidence="12">
    <location>
        <position position="704"/>
    </location>
</feature>
<keyword evidence="13" id="KW-1185">Reference proteome</keyword>
<evidence type="ECO:0000256" key="7">
    <source>
        <dbReference type="ARBA" id="ARBA00034414"/>
    </source>
</evidence>
<feature type="domain" description="Cytosolic endo-beta-N-acetylglucosaminidase TIM barrel" evidence="10">
    <location>
        <begin position="168"/>
        <end position="416"/>
    </location>
</feature>
<evidence type="ECO:0000256" key="3">
    <source>
        <dbReference type="ARBA" id="ARBA00012566"/>
    </source>
</evidence>
<comment type="function">
    <text evidence="8">Endoglycosidase that releases N-glycans from glycoproteins by cleaving the beta-1,4-glycosidic bond in the N,N'-diacetylchitobiose core. Involved in the processing of free oligosaccharides in the cytosol.</text>
</comment>
<evidence type="ECO:0000259" key="11">
    <source>
        <dbReference type="Pfam" id="PF16558"/>
    </source>
</evidence>